<sequence>MGARTEPCRQTGSAHCLSAPQALPLGFPCFAYASARSSGSAEESRVDGPNYLRLLRNLPVSYTSQHLRPTVRRIIHFHQVCGSPGNYRGHNQEQNGPSNNNQRFNH</sequence>
<evidence type="ECO:0000256" key="1">
    <source>
        <dbReference type="SAM" id="MobiDB-lite"/>
    </source>
</evidence>
<organism evidence="2 3">
    <name type="scientific">Pleurodeles waltl</name>
    <name type="common">Iberian ribbed newt</name>
    <dbReference type="NCBI Taxonomy" id="8319"/>
    <lineage>
        <taxon>Eukaryota</taxon>
        <taxon>Metazoa</taxon>
        <taxon>Chordata</taxon>
        <taxon>Craniata</taxon>
        <taxon>Vertebrata</taxon>
        <taxon>Euteleostomi</taxon>
        <taxon>Amphibia</taxon>
        <taxon>Batrachia</taxon>
        <taxon>Caudata</taxon>
        <taxon>Salamandroidea</taxon>
        <taxon>Salamandridae</taxon>
        <taxon>Pleurodelinae</taxon>
        <taxon>Pleurodeles</taxon>
    </lineage>
</organism>
<reference evidence="2" key="1">
    <citation type="journal article" date="2022" name="bioRxiv">
        <title>Sequencing and chromosome-scale assembly of the giantPleurodeles waltlgenome.</title>
        <authorList>
            <person name="Brown T."/>
            <person name="Elewa A."/>
            <person name="Iarovenko S."/>
            <person name="Subramanian E."/>
            <person name="Araus A.J."/>
            <person name="Petzold A."/>
            <person name="Susuki M."/>
            <person name="Suzuki K.-i.T."/>
            <person name="Hayashi T."/>
            <person name="Toyoda A."/>
            <person name="Oliveira C."/>
            <person name="Osipova E."/>
            <person name="Leigh N.D."/>
            <person name="Simon A."/>
            <person name="Yun M.H."/>
        </authorList>
    </citation>
    <scope>NUCLEOTIDE SEQUENCE</scope>
    <source>
        <strain evidence="2">20211129_DDA</strain>
        <tissue evidence="2">Liver</tissue>
    </source>
</reference>
<protein>
    <submittedName>
        <fullName evidence="2">Uncharacterized protein</fullName>
    </submittedName>
</protein>
<accession>A0AAV7RFD3</accession>
<feature type="compositionally biased region" description="Polar residues" evidence="1">
    <location>
        <begin position="92"/>
        <end position="106"/>
    </location>
</feature>
<feature type="region of interest" description="Disordered" evidence="1">
    <location>
        <begin position="85"/>
        <end position="106"/>
    </location>
</feature>
<evidence type="ECO:0000313" key="3">
    <source>
        <dbReference type="Proteomes" id="UP001066276"/>
    </source>
</evidence>
<dbReference type="EMBL" id="JANPWB010000009">
    <property type="protein sequence ID" value="KAJ1150332.1"/>
    <property type="molecule type" value="Genomic_DNA"/>
</dbReference>
<proteinExistence type="predicted"/>
<comment type="caution">
    <text evidence="2">The sequence shown here is derived from an EMBL/GenBank/DDBJ whole genome shotgun (WGS) entry which is preliminary data.</text>
</comment>
<gene>
    <name evidence="2" type="ORF">NDU88_003126</name>
</gene>
<dbReference type="Proteomes" id="UP001066276">
    <property type="component" value="Chromosome 5"/>
</dbReference>
<evidence type="ECO:0000313" key="2">
    <source>
        <dbReference type="EMBL" id="KAJ1150332.1"/>
    </source>
</evidence>
<keyword evidence="3" id="KW-1185">Reference proteome</keyword>
<dbReference type="AlphaFoldDB" id="A0AAV7RFD3"/>
<name>A0AAV7RFD3_PLEWA</name>